<gene>
    <name evidence="2" type="ORF">ILEXP_LOCUS26095</name>
</gene>
<dbReference type="PANTHER" id="PTHR31579:SF2">
    <property type="entry name" value="DUF506 FAMILY PROTEIN"/>
    <property type="match status" value="1"/>
</dbReference>
<dbReference type="InterPro" id="IPR006502">
    <property type="entry name" value="PDDEXK-like"/>
</dbReference>
<evidence type="ECO:0000313" key="2">
    <source>
        <dbReference type="EMBL" id="CAK9157534.1"/>
    </source>
</evidence>
<dbReference type="Pfam" id="PF04720">
    <property type="entry name" value="PDDEXK_6"/>
    <property type="match status" value="1"/>
</dbReference>
<evidence type="ECO:0000256" key="1">
    <source>
        <dbReference type="SAM" id="MobiDB-lite"/>
    </source>
</evidence>
<evidence type="ECO:0000313" key="3">
    <source>
        <dbReference type="Proteomes" id="UP001642360"/>
    </source>
</evidence>
<keyword evidence="3" id="KW-1185">Reference proteome</keyword>
<reference evidence="2 3" key="1">
    <citation type="submission" date="2024-02" db="EMBL/GenBank/DDBJ databases">
        <authorList>
            <person name="Vignale AGUSTIN F."/>
            <person name="Sosa J E."/>
            <person name="Modenutti C."/>
        </authorList>
    </citation>
    <scope>NUCLEOTIDE SEQUENCE [LARGE SCALE GENOMIC DNA]</scope>
</reference>
<dbReference type="EMBL" id="CAUOFW020003017">
    <property type="protein sequence ID" value="CAK9157534.1"/>
    <property type="molecule type" value="Genomic_DNA"/>
</dbReference>
<accession>A0ABC8SK09</accession>
<name>A0ABC8SK09_9AQUA</name>
<dbReference type="AlphaFoldDB" id="A0ABC8SK09"/>
<feature type="region of interest" description="Disordered" evidence="1">
    <location>
        <begin position="47"/>
        <end position="66"/>
    </location>
</feature>
<sequence length="313" mass="35560">MAGALARIPMNRRIFTWGDGEIESSIDPAMNLSDTVFGFLEEEHQGSFESHSSKSNGENEDRDENEEIENLGSVEDNKVFWETQHQLLQGTLCRTSSLESRIRNITKQAIKELELVENVCACRRPPVAHGCRHCLMREVCSSLQNAGLNSAICKSKWRSSPKTPSGEHTFLDVVDNSISKKGEIKVIIELNFRAEFEMARGNEEYNRLISRLPEIFVGKVERLVSLIKILCSSAKKCLKENKMHMAPWRKQRYMEAKWLRTCERTTSTLALLATGYSSRPIDQLTRDPPRWICLSITILDAASRFSVAVNTLH</sequence>
<dbReference type="Proteomes" id="UP001642360">
    <property type="component" value="Unassembled WGS sequence"/>
</dbReference>
<dbReference type="NCBIfam" id="TIGR01615">
    <property type="entry name" value="A_thal_3542"/>
    <property type="match status" value="1"/>
</dbReference>
<proteinExistence type="predicted"/>
<protein>
    <submittedName>
        <fullName evidence="2">Uncharacterized protein</fullName>
    </submittedName>
</protein>
<comment type="caution">
    <text evidence="2">The sequence shown here is derived from an EMBL/GenBank/DDBJ whole genome shotgun (WGS) entry which is preliminary data.</text>
</comment>
<dbReference type="PANTHER" id="PTHR31579">
    <property type="entry name" value="OS03G0796600 PROTEIN"/>
    <property type="match status" value="1"/>
</dbReference>
<organism evidence="2 3">
    <name type="scientific">Ilex paraguariensis</name>
    <name type="common">yerba mate</name>
    <dbReference type="NCBI Taxonomy" id="185542"/>
    <lineage>
        <taxon>Eukaryota</taxon>
        <taxon>Viridiplantae</taxon>
        <taxon>Streptophyta</taxon>
        <taxon>Embryophyta</taxon>
        <taxon>Tracheophyta</taxon>
        <taxon>Spermatophyta</taxon>
        <taxon>Magnoliopsida</taxon>
        <taxon>eudicotyledons</taxon>
        <taxon>Gunneridae</taxon>
        <taxon>Pentapetalae</taxon>
        <taxon>asterids</taxon>
        <taxon>campanulids</taxon>
        <taxon>Aquifoliales</taxon>
        <taxon>Aquifoliaceae</taxon>
        <taxon>Ilex</taxon>
    </lineage>
</organism>